<evidence type="ECO:0000256" key="1">
    <source>
        <dbReference type="SAM" id="MobiDB-lite"/>
    </source>
</evidence>
<organism evidence="2 3">
    <name type="scientific">Pleuronectes platessa</name>
    <name type="common">European plaice</name>
    <dbReference type="NCBI Taxonomy" id="8262"/>
    <lineage>
        <taxon>Eukaryota</taxon>
        <taxon>Metazoa</taxon>
        <taxon>Chordata</taxon>
        <taxon>Craniata</taxon>
        <taxon>Vertebrata</taxon>
        <taxon>Euteleostomi</taxon>
        <taxon>Actinopterygii</taxon>
        <taxon>Neopterygii</taxon>
        <taxon>Teleostei</taxon>
        <taxon>Neoteleostei</taxon>
        <taxon>Acanthomorphata</taxon>
        <taxon>Carangaria</taxon>
        <taxon>Pleuronectiformes</taxon>
        <taxon>Pleuronectoidei</taxon>
        <taxon>Pleuronectidae</taxon>
        <taxon>Pleuronectes</taxon>
    </lineage>
</organism>
<feature type="compositionally biased region" description="Basic and acidic residues" evidence="1">
    <location>
        <begin position="80"/>
        <end position="108"/>
    </location>
</feature>
<reference evidence="2" key="1">
    <citation type="submission" date="2020-03" db="EMBL/GenBank/DDBJ databases">
        <authorList>
            <person name="Weist P."/>
        </authorList>
    </citation>
    <scope>NUCLEOTIDE SEQUENCE</scope>
</reference>
<dbReference type="EMBL" id="CADEAL010002724">
    <property type="protein sequence ID" value="CAB1441846.1"/>
    <property type="molecule type" value="Genomic_DNA"/>
</dbReference>
<accession>A0A9N7YVV3</accession>
<dbReference type="Proteomes" id="UP001153269">
    <property type="component" value="Unassembled WGS sequence"/>
</dbReference>
<feature type="region of interest" description="Disordered" evidence="1">
    <location>
        <begin position="50"/>
        <end position="108"/>
    </location>
</feature>
<gene>
    <name evidence="2" type="ORF">PLEPLA_LOCUS29573</name>
</gene>
<protein>
    <submittedName>
        <fullName evidence="2">Uncharacterized protein</fullName>
    </submittedName>
</protein>
<feature type="region of interest" description="Disordered" evidence="1">
    <location>
        <begin position="1"/>
        <end position="34"/>
    </location>
</feature>
<dbReference type="AlphaFoldDB" id="A0A9N7YVV3"/>
<evidence type="ECO:0000313" key="2">
    <source>
        <dbReference type="EMBL" id="CAB1441846.1"/>
    </source>
</evidence>
<feature type="compositionally biased region" description="Acidic residues" evidence="1">
    <location>
        <begin position="10"/>
        <end position="21"/>
    </location>
</feature>
<feature type="compositionally biased region" description="Low complexity" evidence="1">
    <location>
        <begin position="23"/>
        <end position="34"/>
    </location>
</feature>
<evidence type="ECO:0000313" key="3">
    <source>
        <dbReference type="Proteomes" id="UP001153269"/>
    </source>
</evidence>
<keyword evidence="3" id="KW-1185">Reference proteome</keyword>
<proteinExistence type="predicted"/>
<comment type="caution">
    <text evidence="2">The sequence shown here is derived from an EMBL/GenBank/DDBJ whole genome shotgun (WGS) entry which is preliminary data.</text>
</comment>
<name>A0A9N7YVV3_PLEPL</name>
<sequence length="108" mass="12193">MKTGAREREREEEEEEEEGEPGEGASVSAVSGRRAACTPVALPVALRYQTPQEPAARIPIRRTRSLAASRLTHTLHPHHTQGERKREGEGEDERKRERLRKEEGGMIE</sequence>